<dbReference type="GO" id="GO:0005634">
    <property type="term" value="C:nucleus"/>
    <property type="evidence" value="ECO:0007669"/>
    <property type="project" value="TreeGrafter"/>
</dbReference>
<comment type="caution">
    <text evidence="2">The sequence shown here is derived from an EMBL/GenBank/DDBJ whole genome shotgun (WGS) entry which is preliminary data.</text>
</comment>
<protein>
    <recommendedName>
        <fullName evidence="1">Glutamine amidotransferase domain-containing protein</fullName>
    </recommendedName>
</protein>
<organism evidence="2 3">
    <name type="scientific">Fusarium oxysporum</name>
    <name type="common">Fusarium vascular wilt</name>
    <dbReference type="NCBI Taxonomy" id="5507"/>
    <lineage>
        <taxon>Eukaryota</taxon>
        <taxon>Fungi</taxon>
        <taxon>Dikarya</taxon>
        <taxon>Ascomycota</taxon>
        <taxon>Pezizomycotina</taxon>
        <taxon>Sordariomycetes</taxon>
        <taxon>Hypocreomycetidae</taxon>
        <taxon>Hypocreales</taxon>
        <taxon>Nectriaceae</taxon>
        <taxon>Fusarium</taxon>
        <taxon>Fusarium oxysporum species complex</taxon>
    </lineage>
</organism>
<dbReference type="PANTHER" id="PTHR42695">
    <property type="entry name" value="GLUTAMINE AMIDOTRANSFERASE YLR126C-RELATED"/>
    <property type="match status" value="1"/>
</dbReference>
<dbReference type="CDD" id="cd01741">
    <property type="entry name" value="GATase1_1"/>
    <property type="match status" value="1"/>
</dbReference>
<dbReference type="InterPro" id="IPR017926">
    <property type="entry name" value="GATASE"/>
</dbReference>
<dbReference type="AlphaFoldDB" id="A0A420NEJ3"/>
<sequence>MAAPHKPLRIAILQNDTKSEGYGNDFMNSFLTAIHGVKPDIEISIFDPIEKQEYPNLDNDKYDAIILSGGTTEHDSTIPWVDKMQRFVRDTVAARPDQTLIGICWGHQAVHKALGGVVRRIPTGPFVQVGHELTPAGKEFFPNTTNEGILAINTMHHTEVLEPAPGFQVLLARNEACLSANKNILTIQGHPEIGPVFAEELVRQHFEKDLVDGVMDEWLGKLNGVLDNGLVWQRIVQWIETPADRR</sequence>
<name>A0A420NEJ3_FUSOX</name>
<dbReference type="PROSITE" id="PS51273">
    <property type="entry name" value="GATASE_TYPE_1"/>
    <property type="match status" value="1"/>
</dbReference>
<evidence type="ECO:0000259" key="1">
    <source>
        <dbReference type="Pfam" id="PF00117"/>
    </source>
</evidence>
<dbReference type="PANTHER" id="PTHR42695:SF5">
    <property type="entry name" value="GLUTAMINE AMIDOTRANSFERASE YLR126C-RELATED"/>
    <property type="match status" value="1"/>
</dbReference>
<feature type="domain" description="Glutamine amidotransferase" evidence="1">
    <location>
        <begin position="54"/>
        <end position="194"/>
    </location>
</feature>
<gene>
    <name evidence="2" type="ORF">BFJ69_g5452</name>
</gene>
<dbReference type="GO" id="GO:0005829">
    <property type="term" value="C:cytosol"/>
    <property type="evidence" value="ECO:0007669"/>
    <property type="project" value="TreeGrafter"/>
</dbReference>
<dbReference type="InterPro" id="IPR029062">
    <property type="entry name" value="Class_I_gatase-like"/>
</dbReference>
<dbReference type="SUPFAM" id="SSF52317">
    <property type="entry name" value="Class I glutamine amidotransferase-like"/>
    <property type="match status" value="1"/>
</dbReference>
<dbReference type="Gene3D" id="3.40.50.880">
    <property type="match status" value="1"/>
</dbReference>
<dbReference type="InterPro" id="IPR044992">
    <property type="entry name" value="ChyE-like"/>
</dbReference>
<dbReference type="Pfam" id="PF00117">
    <property type="entry name" value="GATase"/>
    <property type="match status" value="1"/>
</dbReference>
<dbReference type="Proteomes" id="UP000285084">
    <property type="component" value="Unassembled WGS sequence"/>
</dbReference>
<proteinExistence type="predicted"/>
<accession>A0A420NEJ3</accession>
<dbReference type="EMBL" id="MRCX01000037">
    <property type="protein sequence ID" value="RKK78700.1"/>
    <property type="molecule type" value="Genomic_DNA"/>
</dbReference>
<reference evidence="2 3" key="1">
    <citation type="journal article" date="2018" name="Sci. Rep.">
        <title>Characterisation of pathogen-specific regions and novel effector candidates in Fusarium oxysporum f. sp. cepae.</title>
        <authorList>
            <person name="Armitage A.D."/>
            <person name="Taylor A."/>
            <person name="Sobczyk M.K."/>
            <person name="Baxter L."/>
            <person name="Greenfield B.P."/>
            <person name="Bates H.J."/>
            <person name="Wilson F."/>
            <person name="Jackson A.C."/>
            <person name="Ott S."/>
            <person name="Harrison R.J."/>
            <person name="Clarkson J.P."/>
        </authorList>
    </citation>
    <scope>NUCLEOTIDE SEQUENCE [LARGE SCALE GENOMIC DNA]</scope>
    <source>
        <strain evidence="2 3">Fo_A13</strain>
    </source>
</reference>
<evidence type="ECO:0000313" key="3">
    <source>
        <dbReference type="Proteomes" id="UP000285084"/>
    </source>
</evidence>
<evidence type="ECO:0000313" key="2">
    <source>
        <dbReference type="EMBL" id="RKK78700.1"/>
    </source>
</evidence>